<accession>A0ABY7U0X5</accession>
<keyword evidence="2" id="KW-1185">Reference proteome</keyword>
<name>A0ABY7U0X5_9SPHN</name>
<evidence type="ECO:0000313" key="1">
    <source>
        <dbReference type="EMBL" id="WCT79177.1"/>
    </source>
</evidence>
<evidence type="ECO:0000313" key="2">
    <source>
        <dbReference type="Proteomes" id="UP001218231"/>
    </source>
</evidence>
<proteinExistence type="predicted"/>
<reference evidence="1 2" key="1">
    <citation type="submission" date="2023-02" db="EMBL/GenBank/DDBJ databases">
        <title>Genome sequence of Novosphingobium humi KACC 19094.</title>
        <authorList>
            <person name="Kim S."/>
            <person name="Heo J."/>
            <person name="Kwon S.-W."/>
        </authorList>
    </citation>
    <scope>NUCLEOTIDE SEQUENCE [LARGE SCALE GENOMIC DNA]</scope>
    <source>
        <strain evidence="1 2">KACC 19094</strain>
        <plasmid evidence="1 2">unnamed1</plasmid>
    </source>
</reference>
<geneLocation type="plasmid" evidence="1 2">
    <name>unnamed1</name>
</geneLocation>
<dbReference type="EMBL" id="CP117418">
    <property type="protein sequence ID" value="WCT79177.1"/>
    <property type="molecule type" value="Genomic_DNA"/>
</dbReference>
<organism evidence="1 2">
    <name type="scientific">Novosphingobium humi</name>
    <dbReference type="NCBI Taxonomy" id="2282397"/>
    <lineage>
        <taxon>Bacteria</taxon>
        <taxon>Pseudomonadati</taxon>
        <taxon>Pseudomonadota</taxon>
        <taxon>Alphaproteobacteria</taxon>
        <taxon>Sphingomonadales</taxon>
        <taxon>Sphingomonadaceae</taxon>
        <taxon>Novosphingobium</taxon>
    </lineage>
</organism>
<dbReference type="Proteomes" id="UP001218231">
    <property type="component" value="Plasmid unnamed1"/>
</dbReference>
<gene>
    <name evidence="1" type="ORF">PQ457_19410</name>
</gene>
<sequence length="61" mass="6552">MDLNQLYFRHQLLLMRASCASDDEASLNHEATAAGIARCIGMFQANAGAAAALSWQPEDGQ</sequence>
<protein>
    <submittedName>
        <fullName evidence="1">Uncharacterized protein</fullName>
    </submittedName>
</protein>
<keyword evidence="1" id="KW-0614">Plasmid</keyword>
<dbReference type="RefSeq" id="WP_273619456.1">
    <property type="nucleotide sequence ID" value="NZ_CP103869.1"/>
</dbReference>